<gene>
    <name evidence="4" type="ORF">QSP1433_LOCUS14471</name>
</gene>
<feature type="signal peptide" evidence="2">
    <location>
        <begin position="1"/>
        <end position="23"/>
    </location>
</feature>
<protein>
    <recommendedName>
        <fullName evidence="3">Solute-binding protein family 3/N-terminal domain-containing protein</fullName>
    </recommendedName>
</protein>
<accession>A0A7S2SKR6</accession>
<reference evidence="4" key="1">
    <citation type="submission" date="2021-01" db="EMBL/GenBank/DDBJ databases">
        <authorList>
            <person name="Corre E."/>
            <person name="Pelletier E."/>
            <person name="Niang G."/>
            <person name="Scheremetjew M."/>
            <person name="Finn R."/>
            <person name="Kale V."/>
            <person name="Holt S."/>
            <person name="Cochrane G."/>
            <person name="Meng A."/>
            <person name="Brown T."/>
            <person name="Cohen L."/>
        </authorList>
    </citation>
    <scope>NUCLEOTIDE SEQUENCE</scope>
    <source>
        <strain evidence="4">NY070348D</strain>
    </source>
</reference>
<dbReference type="Gene3D" id="3.40.190.10">
    <property type="entry name" value="Periplasmic binding protein-like II"/>
    <property type="match status" value="1"/>
</dbReference>
<dbReference type="PANTHER" id="PTHR35936">
    <property type="entry name" value="MEMBRANE-BOUND LYTIC MUREIN TRANSGLYCOSYLASE F"/>
    <property type="match status" value="1"/>
</dbReference>
<dbReference type="Pfam" id="PF00497">
    <property type="entry name" value="SBP_bac_3"/>
    <property type="match status" value="1"/>
</dbReference>
<keyword evidence="1 2" id="KW-0732">Signal</keyword>
<evidence type="ECO:0000259" key="3">
    <source>
        <dbReference type="SMART" id="SM00062"/>
    </source>
</evidence>
<name>A0A7S2SKR6_9STRA</name>
<proteinExistence type="predicted"/>
<dbReference type="SMART" id="SM00062">
    <property type="entry name" value="PBPb"/>
    <property type="match status" value="1"/>
</dbReference>
<dbReference type="AlphaFoldDB" id="A0A7S2SKR6"/>
<dbReference type="EMBL" id="HBHK01022909">
    <property type="protein sequence ID" value="CAD9701122.1"/>
    <property type="molecule type" value="Transcribed_RNA"/>
</dbReference>
<sequence>MASALRFVVKTYVLVASVATCYGHCGTNPANELRVCTTGDYPPLTYYNPKTVEWKGDAIIVATHFAKFINKSLTFVQVTWPTLSTTLAAGKCDIAMGGISQTVDRANQFSLTEANRSNSKQPIFAKQDAKYFNGFSDIDTKEVTVIENKGGTNEPFAKKVIKNAKIVIVETNQEAYACLNANARSTNRTKLVMFTDSIEIDFRSSIKGSLLSGKGNRFTDIPQDPRVGKVYMAQNNNRGSSLVKQFNDFYNTHQRNFDDWYQEALKTEYPEEKVKCPLDF</sequence>
<evidence type="ECO:0000256" key="2">
    <source>
        <dbReference type="SAM" id="SignalP"/>
    </source>
</evidence>
<feature type="domain" description="Solute-binding protein family 3/N-terminal" evidence="3">
    <location>
        <begin position="32"/>
        <end position="264"/>
    </location>
</feature>
<organism evidence="4">
    <name type="scientific">Mucochytrium quahogii</name>
    <dbReference type="NCBI Taxonomy" id="96639"/>
    <lineage>
        <taxon>Eukaryota</taxon>
        <taxon>Sar</taxon>
        <taxon>Stramenopiles</taxon>
        <taxon>Bigyra</taxon>
        <taxon>Labyrinthulomycetes</taxon>
        <taxon>Thraustochytrida</taxon>
        <taxon>Thraustochytriidae</taxon>
        <taxon>Mucochytrium</taxon>
    </lineage>
</organism>
<feature type="chain" id="PRO_5031361732" description="Solute-binding protein family 3/N-terminal domain-containing protein" evidence="2">
    <location>
        <begin position="24"/>
        <end position="280"/>
    </location>
</feature>
<dbReference type="SUPFAM" id="SSF53850">
    <property type="entry name" value="Periplasmic binding protein-like II"/>
    <property type="match status" value="1"/>
</dbReference>
<dbReference type="InterPro" id="IPR001638">
    <property type="entry name" value="Solute-binding_3/MltF_N"/>
</dbReference>
<evidence type="ECO:0000256" key="1">
    <source>
        <dbReference type="ARBA" id="ARBA00022729"/>
    </source>
</evidence>
<dbReference type="PANTHER" id="PTHR35936:SF19">
    <property type="entry name" value="AMINO-ACID-BINDING PROTEIN YXEM-RELATED"/>
    <property type="match status" value="1"/>
</dbReference>
<evidence type="ECO:0000313" key="4">
    <source>
        <dbReference type="EMBL" id="CAD9701122.1"/>
    </source>
</evidence>